<dbReference type="AlphaFoldDB" id="A0A4R7YX88"/>
<organism evidence="1 2">
    <name type="scientific">Halanaerobium saccharolyticum</name>
    <dbReference type="NCBI Taxonomy" id="43595"/>
    <lineage>
        <taxon>Bacteria</taxon>
        <taxon>Bacillati</taxon>
        <taxon>Bacillota</taxon>
        <taxon>Clostridia</taxon>
        <taxon>Halanaerobiales</taxon>
        <taxon>Halanaerobiaceae</taxon>
        <taxon>Halanaerobium</taxon>
    </lineage>
</organism>
<dbReference type="EMBL" id="SODA01000025">
    <property type="protein sequence ID" value="TDW00783.1"/>
    <property type="molecule type" value="Genomic_DNA"/>
</dbReference>
<dbReference type="RefSeq" id="WP_166668539.1">
    <property type="nucleotide sequence ID" value="NZ_SODA01000025.1"/>
</dbReference>
<reference evidence="1 2" key="1">
    <citation type="submission" date="2019-03" db="EMBL/GenBank/DDBJ databases">
        <title>Subsurface microbial communities from deep shales in Ohio and West Virginia, USA.</title>
        <authorList>
            <person name="Wrighton K."/>
        </authorList>
    </citation>
    <scope>NUCLEOTIDE SEQUENCE [LARGE SCALE GENOMIC DNA]</scope>
    <source>
        <strain evidence="1 2">MSL9.2</strain>
    </source>
</reference>
<accession>A0A4R7YX88</accession>
<gene>
    <name evidence="1" type="ORF">C8C77_12523</name>
</gene>
<evidence type="ECO:0000313" key="2">
    <source>
        <dbReference type="Proteomes" id="UP000294697"/>
    </source>
</evidence>
<sequence>MTALSTNFDLDINFKIVEIRLMVECAKRKIKLFDYKKLGQRELLEK</sequence>
<protein>
    <submittedName>
        <fullName evidence="1">Uncharacterized protein</fullName>
    </submittedName>
</protein>
<name>A0A4R7YX88_9FIRM</name>
<evidence type="ECO:0000313" key="1">
    <source>
        <dbReference type="EMBL" id="TDW00783.1"/>
    </source>
</evidence>
<proteinExistence type="predicted"/>
<dbReference type="Proteomes" id="UP000294697">
    <property type="component" value="Unassembled WGS sequence"/>
</dbReference>
<comment type="caution">
    <text evidence="1">The sequence shown here is derived from an EMBL/GenBank/DDBJ whole genome shotgun (WGS) entry which is preliminary data.</text>
</comment>